<evidence type="ECO:0000313" key="5">
    <source>
        <dbReference type="Proteomes" id="UP000828924"/>
    </source>
</evidence>
<dbReference type="Pfam" id="PF01757">
    <property type="entry name" value="Acyl_transf_3"/>
    <property type="match status" value="1"/>
</dbReference>
<evidence type="ECO:0000256" key="1">
    <source>
        <dbReference type="SAM" id="MobiDB-lite"/>
    </source>
</evidence>
<feature type="transmembrane region" description="Helical" evidence="2">
    <location>
        <begin position="241"/>
        <end position="259"/>
    </location>
</feature>
<dbReference type="EMBL" id="CP071872">
    <property type="protein sequence ID" value="UNM15171.1"/>
    <property type="molecule type" value="Genomic_DNA"/>
</dbReference>
<dbReference type="Proteomes" id="UP000828924">
    <property type="component" value="Chromosome"/>
</dbReference>
<dbReference type="GO" id="GO:0016746">
    <property type="term" value="F:acyltransferase activity"/>
    <property type="evidence" value="ECO:0007669"/>
    <property type="project" value="UniProtKB-KW"/>
</dbReference>
<feature type="transmembrane region" description="Helical" evidence="2">
    <location>
        <begin position="127"/>
        <end position="146"/>
    </location>
</feature>
<evidence type="ECO:0000259" key="3">
    <source>
        <dbReference type="Pfam" id="PF01757"/>
    </source>
</evidence>
<feature type="transmembrane region" description="Helical" evidence="2">
    <location>
        <begin position="312"/>
        <end position="330"/>
    </location>
</feature>
<dbReference type="PANTHER" id="PTHR37312">
    <property type="entry name" value="MEMBRANE-BOUND ACYLTRANSFERASE YKRP-RELATED"/>
    <property type="match status" value="1"/>
</dbReference>
<accession>A0ABY3WXD9</accession>
<keyword evidence="4" id="KW-0012">Acyltransferase</keyword>
<feature type="domain" description="Acyltransferase 3" evidence="3">
    <location>
        <begin position="63"/>
        <end position="367"/>
    </location>
</feature>
<keyword evidence="5" id="KW-1185">Reference proteome</keyword>
<evidence type="ECO:0000313" key="4">
    <source>
        <dbReference type="EMBL" id="UNM15171.1"/>
    </source>
</evidence>
<dbReference type="InterPro" id="IPR002656">
    <property type="entry name" value="Acyl_transf_3_dom"/>
</dbReference>
<dbReference type="RefSeq" id="WP_242336362.1">
    <property type="nucleotide sequence ID" value="NZ_CP071872.1"/>
</dbReference>
<feature type="transmembrane region" description="Helical" evidence="2">
    <location>
        <begin position="94"/>
        <end position="115"/>
    </location>
</feature>
<dbReference type="InterPro" id="IPR052734">
    <property type="entry name" value="Nod_factor_acetyltransferase"/>
</dbReference>
<feature type="region of interest" description="Disordered" evidence="1">
    <location>
        <begin position="1"/>
        <end position="58"/>
    </location>
</feature>
<feature type="compositionally biased region" description="Basic and acidic residues" evidence="1">
    <location>
        <begin position="9"/>
        <end position="21"/>
    </location>
</feature>
<proteinExistence type="predicted"/>
<gene>
    <name evidence="4" type="ORF">J4032_30235</name>
</gene>
<feature type="compositionally biased region" description="Low complexity" evidence="1">
    <location>
        <begin position="24"/>
        <end position="57"/>
    </location>
</feature>
<keyword evidence="2" id="KW-1133">Transmembrane helix</keyword>
<organism evidence="4 5">
    <name type="scientific">Streptomyces formicae</name>
    <dbReference type="NCBI Taxonomy" id="1616117"/>
    <lineage>
        <taxon>Bacteria</taxon>
        <taxon>Bacillati</taxon>
        <taxon>Actinomycetota</taxon>
        <taxon>Actinomycetes</taxon>
        <taxon>Kitasatosporales</taxon>
        <taxon>Streptomycetaceae</taxon>
        <taxon>Streptomyces</taxon>
    </lineage>
</organism>
<evidence type="ECO:0000256" key="2">
    <source>
        <dbReference type="SAM" id="Phobius"/>
    </source>
</evidence>
<feature type="transmembrane region" description="Helical" evidence="2">
    <location>
        <begin position="279"/>
        <end position="305"/>
    </location>
</feature>
<reference evidence="4 5" key="1">
    <citation type="submission" date="2021-03" db="EMBL/GenBank/DDBJ databases">
        <title>Complete genome of Streptomyces formicae strain 1H-GS9 (DSM 100524).</title>
        <authorList>
            <person name="Atanasov K.E."/>
            <person name="Altabella T."/>
            <person name="Ferrer A."/>
        </authorList>
    </citation>
    <scope>NUCLEOTIDE SEQUENCE [LARGE SCALE GENOMIC DNA]</scope>
    <source>
        <strain evidence="4 5">1H-GS9</strain>
    </source>
</reference>
<feature type="transmembrane region" description="Helical" evidence="2">
    <location>
        <begin position="158"/>
        <end position="176"/>
    </location>
</feature>
<keyword evidence="2" id="KW-0472">Membrane</keyword>
<feature type="transmembrane region" description="Helical" evidence="2">
    <location>
        <begin position="350"/>
        <end position="368"/>
    </location>
</feature>
<sequence length="407" mass="44875">MFHAPNGLQRDRLPEASREPEPVPTSTAETAARAEAAAPAPATTPATTPATSPAKAPAGRRDAYFDNAKYLAMVLVAVAHAWEPVMDGSRATRAAYMFVYAFHMPAFIIISGYFSRSFTARPDQLKRLVSGIVVPYLLFETAYTLFRRWVTGDPAYPFSINDPMYLTWFLIALFVWRLSAPLWRLVRYPLPLALAIAALGTLTPGMGQSLDLQRILQFLPFFVLGLSLKPEHFQMVRRREVRLLALPVAAGAAVFTYWITPHLRMGWFYRSSGAVELDAPWWSGPVMTLGMFACALVLTAAFLAWVPRRRTWFTVLGAGTICGYLLHGFLVKTVVYLGLVAQYPWLAEPAGEIAVTVAAAVAVTLFCTPPVRRALKFATEPELSWAFRRDVTALAGPAAAASSRTSR</sequence>
<dbReference type="PANTHER" id="PTHR37312:SF1">
    <property type="entry name" value="MEMBRANE-BOUND ACYLTRANSFERASE YKRP-RELATED"/>
    <property type="match status" value="1"/>
</dbReference>
<keyword evidence="4" id="KW-0808">Transferase</keyword>
<name>A0ABY3WXD9_9ACTN</name>
<protein>
    <submittedName>
        <fullName evidence="4">Acyltransferase family protein</fullName>
    </submittedName>
</protein>
<keyword evidence="2" id="KW-0812">Transmembrane</keyword>